<dbReference type="PANTHER" id="PTHR43397">
    <property type="entry name" value="ERGOTHIONEINE BIOSYNTHESIS PROTEIN 1"/>
    <property type="match status" value="1"/>
</dbReference>
<dbReference type="InterPro" id="IPR029063">
    <property type="entry name" value="SAM-dependent_MTases_sf"/>
</dbReference>
<gene>
    <name evidence="6" type="ORF">EIP91_010236</name>
</gene>
<organism evidence="6 7">
    <name type="scientific">Steccherinum ochraceum</name>
    <dbReference type="NCBI Taxonomy" id="92696"/>
    <lineage>
        <taxon>Eukaryota</taxon>
        <taxon>Fungi</taxon>
        <taxon>Dikarya</taxon>
        <taxon>Basidiomycota</taxon>
        <taxon>Agaricomycotina</taxon>
        <taxon>Agaricomycetes</taxon>
        <taxon>Polyporales</taxon>
        <taxon>Steccherinaceae</taxon>
        <taxon>Steccherinum</taxon>
    </lineage>
</organism>
<dbReference type="InterPro" id="IPR016187">
    <property type="entry name" value="CTDL_fold"/>
</dbReference>
<evidence type="ECO:0000259" key="5">
    <source>
        <dbReference type="Pfam" id="PF10017"/>
    </source>
</evidence>
<dbReference type="InterPro" id="IPR005532">
    <property type="entry name" value="SUMF_dom"/>
</dbReference>
<accession>A0A4R0RA14</accession>
<dbReference type="Pfam" id="PF03781">
    <property type="entry name" value="FGE-sulfatase"/>
    <property type="match status" value="2"/>
</dbReference>
<feature type="domain" description="Histidine-specific methyltransferase SAM-dependent" evidence="5">
    <location>
        <begin position="237"/>
        <end position="410"/>
    </location>
</feature>
<dbReference type="Gene3D" id="3.40.50.150">
    <property type="entry name" value="Vaccinia Virus protein VP39"/>
    <property type="match status" value="1"/>
</dbReference>
<evidence type="ECO:0000256" key="3">
    <source>
        <dbReference type="SAM" id="MobiDB-lite"/>
    </source>
</evidence>
<name>A0A4R0RA14_9APHY</name>
<feature type="compositionally biased region" description="Low complexity" evidence="3">
    <location>
        <begin position="212"/>
        <end position="238"/>
    </location>
</feature>
<dbReference type="InterPro" id="IPR019257">
    <property type="entry name" value="MeTrfase_dom"/>
</dbReference>
<dbReference type="InterPro" id="IPR051128">
    <property type="entry name" value="EgtD_Methyltrsf_superfamily"/>
</dbReference>
<evidence type="ECO:0000256" key="1">
    <source>
        <dbReference type="ARBA" id="ARBA00022603"/>
    </source>
</evidence>
<evidence type="ECO:0008006" key="8">
    <source>
        <dbReference type="Google" id="ProtNLM"/>
    </source>
</evidence>
<evidence type="ECO:0000259" key="4">
    <source>
        <dbReference type="Pfam" id="PF03781"/>
    </source>
</evidence>
<evidence type="ECO:0000313" key="6">
    <source>
        <dbReference type="EMBL" id="TCD60398.1"/>
    </source>
</evidence>
<dbReference type="Gene3D" id="3.90.1580.10">
    <property type="entry name" value="paralog of FGE (formylglycine-generating enzyme)"/>
    <property type="match status" value="1"/>
</dbReference>
<dbReference type="GO" id="GO:0008168">
    <property type="term" value="F:methyltransferase activity"/>
    <property type="evidence" value="ECO:0007669"/>
    <property type="project" value="UniProtKB-KW"/>
</dbReference>
<evidence type="ECO:0000313" key="7">
    <source>
        <dbReference type="Proteomes" id="UP000292702"/>
    </source>
</evidence>
<dbReference type="SUPFAM" id="SSF56436">
    <property type="entry name" value="C-type lectin-like"/>
    <property type="match status" value="1"/>
</dbReference>
<feature type="domain" description="Histidine-specific methyltransferase SAM-dependent" evidence="5">
    <location>
        <begin position="31"/>
        <end position="186"/>
    </location>
</feature>
<evidence type="ECO:0000256" key="2">
    <source>
        <dbReference type="ARBA" id="ARBA00022679"/>
    </source>
</evidence>
<dbReference type="STRING" id="92696.A0A4R0RA14"/>
<dbReference type="OrthoDB" id="659at2759"/>
<proteinExistence type="predicted"/>
<keyword evidence="2" id="KW-0808">Transferase</keyword>
<dbReference type="Proteomes" id="UP000292702">
    <property type="component" value="Unassembled WGS sequence"/>
</dbReference>
<dbReference type="GO" id="GO:0032259">
    <property type="term" value="P:methylation"/>
    <property type="evidence" value="ECO:0007669"/>
    <property type="project" value="UniProtKB-KW"/>
</dbReference>
<feature type="domain" description="Sulfatase-modifying factor enzyme-like" evidence="4">
    <location>
        <begin position="655"/>
        <end position="752"/>
    </location>
</feature>
<reference evidence="6 7" key="1">
    <citation type="submission" date="2018-11" db="EMBL/GenBank/DDBJ databases">
        <title>Genome assembly of Steccherinum ochraceum LE-BIN_3174, the white-rot fungus of the Steccherinaceae family (The Residual Polyporoid clade, Polyporales, Basidiomycota).</title>
        <authorList>
            <person name="Fedorova T.V."/>
            <person name="Glazunova O.A."/>
            <person name="Landesman E.O."/>
            <person name="Moiseenko K.V."/>
            <person name="Psurtseva N.V."/>
            <person name="Savinova O.S."/>
            <person name="Shakhova N.V."/>
            <person name="Tyazhelova T.V."/>
            <person name="Vasina D.V."/>
        </authorList>
    </citation>
    <scope>NUCLEOTIDE SEQUENCE [LARGE SCALE GENOMIC DNA]</scope>
    <source>
        <strain evidence="6 7">LE-BIN_3174</strain>
    </source>
</reference>
<keyword evidence="7" id="KW-1185">Reference proteome</keyword>
<feature type="region of interest" description="Disordered" evidence="3">
    <location>
        <begin position="209"/>
        <end position="244"/>
    </location>
</feature>
<dbReference type="EMBL" id="RWJN01000604">
    <property type="protein sequence ID" value="TCD60398.1"/>
    <property type="molecule type" value="Genomic_DNA"/>
</dbReference>
<comment type="caution">
    <text evidence="6">The sequence shown here is derived from an EMBL/GenBank/DDBJ whole genome shotgun (WGS) entry which is preliminary data.</text>
</comment>
<protein>
    <recommendedName>
        <fullName evidence="8">DUF323 domain-containing protein</fullName>
    </recommendedName>
</protein>
<dbReference type="Pfam" id="PF10017">
    <property type="entry name" value="Methyltransf_33"/>
    <property type="match status" value="2"/>
</dbReference>
<keyword evidence="1" id="KW-0489">Methyltransferase</keyword>
<dbReference type="PANTHER" id="PTHR43397:SF1">
    <property type="entry name" value="ERGOTHIONEINE BIOSYNTHESIS PROTEIN 1"/>
    <property type="match status" value="1"/>
</dbReference>
<sequence length="869" mass="97541">MAPHHPADIIDIRAHALSGTDRGNTDVFNLRDQILRGLSAPRGEKTLTTLLLYDEEGLRLYDQITTQAPEYYLFAAEEAILKNHGDKIAQYMHAANAGAEIRGESLVELGAGALRKTSHILQSVARLVSPDMESPPITYYALDLEKRELDRTLQELSASDVGVEIQGKIATKGLCATYEDGLKFIQDGRLHEQNNDSNGPFAHYKLEKTGRDASPSSTSSDMTRSASTDLTPPSTPGSEEPPHHILFLGSSLGNFTPGEDAAFLRSLPLKPGSGNTLLLGLDHTNEGEKIESAYNDSQGITRAFIMNGLKNAGRVLGDESLFDETKWEYVGKYNAEKRRHEAYYRSTEAQSVIDPATGTQMSFLSDEMIRVEVSQKYSEEDAYALFAEANLRPVHRWTDIESSYSLWLLERPLFSFPLLTPISEAGNGQRASTPFGIPTVQEWRDMWAAWDYINQRLIPPSMLFQKPIDLRHICLFYQGHIPTFLDILLSRLLKEPHTEPEEYKYIFERGIDPNVDDPTKCHPHSQVPKEDSDWPKLDAILEFQSRVRDRVLKLYDYIESGKVTLTRKIARVLFMTLEHEAFHAETLLYMLLQRAGSGTIPPSGFIPPKWSTLAEAWDSAPGPVKPAVTLGPASVELGHDDDEADDDSTDVDGHEFGWDNEHPKRQVTVDEFTIEWRPITNGDFYAFWKAGGKDNVQFPASWVEVNGEVQVRTMYGPVHMKIAHHWPIITSYDSLSTYASVKGGRIPTEPELRLFYDKFDCRFEGGANIGFRNWHPIPATAGGKGGGKGHNGGVWEWTSSVLSKHDGFVPSRLYPGYSTDFFDDHHQVVIGGSYTTPPRLAGRRTLRNYYQHNYPYAWAGARIVYDGKK</sequence>
<feature type="domain" description="Sulfatase-modifying factor enzyme-like" evidence="4">
    <location>
        <begin position="782"/>
        <end position="864"/>
    </location>
</feature>
<dbReference type="InterPro" id="IPR042095">
    <property type="entry name" value="SUMF_sf"/>
</dbReference>
<dbReference type="AlphaFoldDB" id="A0A4R0RA14"/>